<keyword evidence="15" id="KW-1185">Reference proteome</keyword>
<dbReference type="InterPro" id="IPR003660">
    <property type="entry name" value="HAMP_dom"/>
</dbReference>
<dbReference type="PROSITE" id="PS50885">
    <property type="entry name" value="HAMP"/>
    <property type="match status" value="1"/>
</dbReference>
<evidence type="ECO:0000256" key="9">
    <source>
        <dbReference type="ARBA" id="ARBA00023012"/>
    </source>
</evidence>
<dbReference type="InterPro" id="IPR036890">
    <property type="entry name" value="HATPase_C_sf"/>
</dbReference>
<sequence>MLAAPGVGPLYTRLRPQSLRTRLLLAASVVLTAFFVITGFALESAFGDSAQQAQRDKLEGIVYSLLSALGPSASGELTIATATVPDARLKSAASSLQAALFNEDGVAVWRSVNYVDLPTPQMPAVGEWNFQYLDEPDAFAMSFGLRWIDLADDPRRYTVMVIEDASSYRAQLQAYRRALWTWMLVCGLGLLGVQVLVLQWGLSPLRKLIAELRRIELGEQQDIRADYPDELRPLTQGLNAMIQNERNQQTRYRNALGDLAHSLKTPLAVVQGITEDHDMPPQLRSTLGEQVQSMQQITGYQLRKAAAAGRRTLAEPVLIRPLCEKLVNALVKVYADKNARFELLIDPRLRLRAESGDMFELIGNLLDNAAKYGNGLVRLSVHHEGRTALIEVADNGPGFPDDAEELLERGVRADMKKPGQGIGLAAVYDLVRAYEGQLLLGASDLGGARVTVRLPG</sequence>
<dbReference type="SUPFAM" id="SSF47384">
    <property type="entry name" value="Homodimeric domain of signal transducing histidine kinase"/>
    <property type="match status" value="1"/>
</dbReference>
<dbReference type="Gene3D" id="1.10.287.130">
    <property type="match status" value="1"/>
</dbReference>
<dbReference type="SUPFAM" id="SSF55874">
    <property type="entry name" value="ATPase domain of HSP90 chaperone/DNA topoisomerase II/histidine kinase"/>
    <property type="match status" value="1"/>
</dbReference>
<dbReference type="PRINTS" id="PR00344">
    <property type="entry name" value="BCTRLSENSOR"/>
</dbReference>
<keyword evidence="5" id="KW-0808">Transferase</keyword>
<evidence type="ECO:0000313" key="14">
    <source>
        <dbReference type="EMBL" id="SHG50443.1"/>
    </source>
</evidence>
<dbReference type="PANTHER" id="PTHR45436:SF4">
    <property type="entry name" value="SENSOR PROTEIN PHOQ"/>
    <property type="match status" value="1"/>
</dbReference>
<evidence type="ECO:0000259" key="12">
    <source>
        <dbReference type="PROSITE" id="PS50109"/>
    </source>
</evidence>
<feature type="transmembrane region" description="Helical" evidence="11">
    <location>
        <begin position="23"/>
        <end position="42"/>
    </location>
</feature>
<comment type="subcellular location">
    <subcellularLocation>
        <location evidence="2">Membrane</location>
    </subcellularLocation>
</comment>
<evidence type="ECO:0000256" key="7">
    <source>
        <dbReference type="ARBA" id="ARBA00022777"/>
    </source>
</evidence>
<keyword evidence="10 11" id="KW-0472">Membrane</keyword>
<evidence type="ECO:0000313" key="15">
    <source>
        <dbReference type="Proteomes" id="UP000199758"/>
    </source>
</evidence>
<keyword evidence="8 11" id="KW-1133">Transmembrane helix</keyword>
<keyword evidence="9" id="KW-0902">Two-component regulatory system</keyword>
<keyword evidence="7 14" id="KW-0418">Kinase</keyword>
<dbReference type="Pfam" id="PF00672">
    <property type="entry name" value="HAMP"/>
    <property type="match status" value="1"/>
</dbReference>
<evidence type="ECO:0000256" key="5">
    <source>
        <dbReference type="ARBA" id="ARBA00022679"/>
    </source>
</evidence>
<keyword evidence="6 11" id="KW-0812">Transmembrane</keyword>
<dbReference type="InterPro" id="IPR050428">
    <property type="entry name" value="TCS_sensor_his_kinase"/>
</dbReference>
<dbReference type="PROSITE" id="PS50109">
    <property type="entry name" value="HIS_KIN"/>
    <property type="match status" value="1"/>
</dbReference>
<organism evidence="14 15">
    <name type="scientific">Hydrocarboniphaga daqingensis</name>
    <dbReference type="NCBI Taxonomy" id="490188"/>
    <lineage>
        <taxon>Bacteria</taxon>
        <taxon>Pseudomonadati</taxon>
        <taxon>Pseudomonadota</taxon>
        <taxon>Gammaproteobacteria</taxon>
        <taxon>Nevskiales</taxon>
        <taxon>Nevskiaceae</taxon>
        <taxon>Hydrocarboniphaga</taxon>
    </lineage>
</organism>
<dbReference type="CDD" id="cd06225">
    <property type="entry name" value="HAMP"/>
    <property type="match status" value="1"/>
</dbReference>
<evidence type="ECO:0000256" key="8">
    <source>
        <dbReference type="ARBA" id="ARBA00022989"/>
    </source>
</evidence>
<feature type="transmembrane region" description="Helical" evidence="11">
    <location>
        <begin position="179"/>
        <end position="202"/>
    </location>
</feature>
<accession>A0A1M5KE30</accession>
<gene>
    <name evidence="14" type="ORF">SAMN04488068_0480</name>
</gene>
<feature type="domain" description="HAMP" evidence="13">
    <location>
        <begin position="199"/>
        <end position="250"/>
    </location>
</feature>
<dbReference type="EC" id="2.7.13.3" evidence="3"/>
<dbReference type="RefSeq" id="WP_072894044.1">
    <property type="nucleotide sequence ID" value="NZ_FQWZ01000001.1"/>
</dbReference>
<dbReference type="Gene3D" id="3.30.565.10">
    <property type="entry name" value="Histidine kinase-like ATPase, C-terminal domain"/>
    <property type="match status" value="1"/>
</dbReference>
<protein>
    <recommendedName>
        <fullName evidence="3">histidine kinase</fullName>
        <ecNumber evidence="3">2.7.13.3</ecNumber>
    </recommendedName>
</protein>
<dbReference type="InterPro" id="IPR005467">
    <property type="entry name" value="His_kinase_dom"/>
</dbReference>
<dbReference type="GO" id="GO:0000155">
    <property type="term" value="F:phosphorelay sensor kinase activity"/>
    <property type="evidence" value="ECO:0007669"/>
    <property type="project" value="InterPro"/>
</dbReference>
<keyword evidence="4" id="KW-0597">Phosphoprotein</keyword>
<dbReference type="PANTHER" id="PTHR45436">
    <property type="entry name" value="SENSOR HISTIDINE KINASE YKOH"/>
    <property type="match status" value="1"/>
</dbReference>
<evidence type="ECO:0000256" key="2">
    <source>
        <dbReference type="ARBA" id="ARBA00004370"/>
    </source>
</evidence>
<evidence type="ECO:0000256" key="4">
    <source>
        <dbReference type="ARBA" id="ARBA00022553"/>
    </source>
</evidence>
<dbReference type="Pfam" id="PF02518">
    <property type="entry name" value="HATPase_c"/>
    <property type="match status" value="1"/>
</dbReference>
<evidence type="ECO:0000256" key="6">
    <source>
        <dbReference type="ARBA" id="ARBA00022692"/>
    </source>
</evidence>
<comment type="catalytic activity">
    <reaction evidence="1">
        <text>ATP + protein L-histidine = ADP + protein N-phospho-L-histidine.</text>
        <dbReference type="EC" id="2.7.13.3"/>
    </reaction>
</comment>
<evidence type="ECO:0000259" key="13">
    <source>
        <dbReference type="PROSITE" id="PS50885"/>
    </source>
</evidence>
<dbReference type="AlphaFoldDB" id="A0A1M5KE30"/>
<dbReference type="GO" id="GO:0005886">
    <property type="term" value="C:plasma membrane"/>
    <property type="evidence" value="ECO:0007669"/>
    <property type="project" value="TreeGrafter"/>
</dbReference>
<dbReference type="EMBL" id="FQWZ01000001">
    <property type="protein sequence ID" value="SHG50443.1"/>
    <property type="molecule type" value="Genomic_DNA"/>
</dbReference>
<evidence type="ECO:0000256" key="3">
    <source>
        <dbReference type="ARBA" id="ARBA00012438"/>
    </source>
</evidence>
<dbReference type="GO" id="GO:0005524">
    <property type="term" value="F:ATP binding"/>
    <property type="evidence" value="ECO:0007669"/>
    <property type="project" value="UniProtKB-KW"/>
</dbReference>
<evidence type="ECO:0000256" key="11">
    <source>
        <dbReference type="SAM" id="Phobius"/>
    </source>
</evidence>
<dbReference type="InterPro" id="IPR003594">
    <property type="entry name" value="HATPase_dom"/>
</dbReference>
<feature type="domain" description="Histidine kinase" evidence="12">
    <location>
        <begin position="258"/>
        <end position="456"/>
    </location>
</feature>
<evidence type="ECO:0000256" key="10">
    <source>
        <dbReference type="ARBA" id="ARBA00023136"/>
    </source>
</evidence>
<dbReference type="InterPro" id="IPR004358">
    <property type="entry name" value="Sig_transdc_His_kin-like_C"/>
</dbReference>
<dbReference type="InterPro" id="IPR036097">
    <property type="entry name" value="HisK_dim/P_sf"/>
</dbReference>
<reference evidence="14 15" key="1">
    <citation type="submission" date="2016-11" db="EMBL/GenBank/DDBJ databases">
        <authorList>
            <person name="Jaros S."/>
            <person name="Januszkiewicz K."/>
            <person name="Wedrychowicz H."/>
        </authorList>
    </citation>
    <scope>NUCLEOTIDE SEQUENCE [LARGE SCALE GENOMIC DNA]</scope>
    <source>
        <strain evidence="14 15">CGMCC 1.7049</strain>
    </source>
</reference>
<dbReference type="OrthoDB" id="9809567at2"/>
<evidence type="ECO:0000256" key="1">
    <source>
        <dbReference type="ARBA" id="ARBA00000085"/>
    </source>
</evidence>
<proteinExistence type="predicted"/>
<name>A0A1M5KE30_9GAMM</name>
<dbReference type="STRING" id="490188.SAMN04488068_0480"/>
<dbReference type="SMART" id="SM00387">
    <property type="entry name" value="HATPase_c"/>
    <property type="match status" value="1"/>
</dbReference>
<dbReference type="Proteomes" id="UP000199758">
    <property type="component" value="Unassembled WGS sequence"/>
</dbReference>